<dbReference type="GO" id="GO:0042421">
    <property type="term" value="P:norepinephrine biosynthetic process"/>
    <property type="evidence" value="ECO:0007669"/>
    <property type="project" value="TreeGrafter"/>
</dbReference>
<gene>
    <name evidence="2" type="ordered locus">Mhun_0530</name>
</gene>
<dbReference type="GeneID" id="3925029"/>
<organism evidence="2 3">
    <name type="scientific">Methanospirillum hungatei JF-1 (strain ATCC 27890 / DSM 864 / NBRC 100397 / JF-1)</name>
    <dbReference type="NCBI Taxonomy" id="323259"/>
    <lineage>
        <taxon>Archaea</taxon>
        <taxon>Methanobacteriati</taxon>
        <taxon>Methanobacteriota</taxon>
        <taxon>Stenosarchaea group</taxon>
        <taxon>Methanomicrobia</taxon>
        <taxon>Methanomicrobiales</taxon>
        <taxon>Methanospirillaceae</taxon>
        <taxon>Methanospirillum</taxon>
    </lineage>
</organism>
<dbReference type="GO" id="GO:0006589">
    <property type="term" value="P:octopamine biosynthetic process"/>
    <property type="evidence" value="ECO:0007669"/>
    <property type="project" value="TreeGrafter"/>
</dbReference>
<dbReference type="GO" id="GO:0005615">
    <property type="term" value="C:extracellular space"/>
    <property type="evidence" value="ECO:0007669"/>
    <property type="project" value="TreeGrafter"/>
</dbReference>
<dbReference type="GO" id="GO:0042420">
    <property type="term" value="P:dopamine catabolic process"/>
    <property type="evidence" value="ECO:0007669"/>
    <property type="project" value="TreeGrafter"/>
</dbReference>
<proteinExistence type="predicted"/>
<keyword evidence="3" id="KW-1185">Reference proteome</keyword>
<dbReference type="eggNOG" id="arCOG07677">
    <property type="taxonomic scope" value="Archaea"/>
</dbReference>
<dbReference type="PANTHER" id="PTHR10157">
    <property type="entry name" value="DOPAMINE BETA HYDROXYLASE RELATED"/>
    <property type="match status" value="1"/>
</dbReference>
<dbReference type="OrthoDB" id="117121at2157"/>
<dbReference type="EMBL" id="CP000254">
    <property type="protein sequence ID" value="ABD40290.1"/>
    <property type="molecule type" value="Genomic_DNA"/>
</dbReference>
<feature type="domain" description="DOMON" evidence="1">
    <location>
        <begin position="46"/>
        <end position="165"/>
    </location>
</feature>
<dbReference type="InterPro" id="IPR005018">
    <property type="entry name" value="DOMON_domain"/>
</dbReference>
<dbReference type="InterPro" id="IPR000945">
    <property type="entry name" value="DBH-like"/>
</dbReference>
<reference evidence="3" key="1">
    <citation type="journal article" date="2016" name="Stand. Genomic Sci.">
        <title>Complete genome sequence of Methanospirillum hungatei type strain JF1.</title>
        <authorList>
            <person name="Gunsalus R.P."/>
            <person name="Cook L.E."/>
            <person name="Crable B."/>
            <person name="Rohlin L."/>
            <person name="McDonald E."/>
            <person name="Mouttaki H."/>
            <person name="Sieber J.R."/>
            <person name="Poweleit N."/>
            <person name="Zhou H."/>
            <person name="Lapidus A.L."/>
            <person name="Daligault H.E."/>
            <person name="Land M."/>
            <person name="Gilna P."/>
            <person name="Ivanova N."/>
            <person name="Kyrpides N."/>
            <person name="Culley D.E."/>
            <person name="McInerney M.J."/>
        </authorList>
    </citation>
    <scope>NUCLEOTIDE SEQUENCE [LARGE SCALE GENOMIC DNA]</scope>
    <source>
        <strain evidence="3">ATCC 27890 / DSM 864 / NBRC 100397 / JF-1</strain>
    </source>
</reference>
<dbReference type="AlphaFoldDB" id="Q2FL69"/>
<dbReference type="GO" id="GO:0030667">
    <property type="term" value="C:secretory granule membrane"/>
    <property type="evidence" value="ECO:0007669"/>
    <property type="project" value="TreeGrafter"/>
</dbReference>
<dbReference type="GO" id="GO:0004500">
    <property type="term" value="F:dopamine beta-monooxygenase activity"/>
    <property type="evidence" value="ECO:0007669"/>
    <property type="project" value="InterPro"/>
</dbReference>
<dbReference type="EnsemblBacteria" id="ABD40290">
    <property type="protein sequence ID" value="ABD40290"/>
    <property type="gene ID" value="Mhun_0530"/>
</dbReference>
<sequence>MSTRAGFLLGLMMVCLVCISSAAAAPAADGVISKGEYEHAETFDNGNYQLFWTIFDDRIYVGLQGKTTGWVGIGLKPTQMMKDADIILAGIADEEVYWVDSFSTGNFGPHPADTELGGTDDIVNLSVTEEEGVTIVEFERALDTGDAYDAVLSPGDEVSFIWAMATDDDPAFKHDTPKGKGTVTL</sequence>
<name>Q2FL69_METHJ</name>
<dbReference type="InParanoid" id="Q2FL69"/>
<dbReference type="STRING" id="323259.Mhun_0530"/>
<dbReference type="KEGG" id="mhu:Mhun_0530"/>
<dbReference type="PROSITE" id="PS50836">
    <property type="entry name" value="DOMON"/>
    <property type="match status" value="1"/>
</dbReference>
<evidence type="ECO:0000259" key="1">
    <source>
        <dbReference type="PROSITE" id="PS50836"/>
    </source>
</evidence>
<accession>Q2FL69</accession>
<dbReference type="CDD" id="cd09631">
    <property type="entry name" value="DOMON_DOH"/>
    <property type="match status" value="1"/>
</dbReference>
<evidence type="ECO:0000313" key="2">
    <source>
        <dbReference type="EMBL" id="ABD40290.1"/>
    </source>
</evidence>
<evidence type="ECO:0000313" key="3">
    <source>
        <dbReference type="Proteomes" id="UP000001941"/>
    </source>
</evidence>
<dbReference type="Proteomes" id="UP000001941">
    <property type="component" value="Chromosome"/>
</dbReference>
<dbReference type="HOGENOM" id="CLU_115706_0_0_2"/>
<dbReference type="PANTHER" id="PTHR10157:SF23">
    <property type="entry name" value="MOXD1 HOMOLOG 1"/>
    <property type="match status" value="1"/>
</dbReference>
<dbReference type="SMART" id="SM00664">
    <property type="entry name" value="DoH"/>
    <property type="match status" value="1"/>
</dbReference>
<dbReference type="Pfam" id="PF03351">
    <property type="entry name" value="DOMON"/>
    <property type="match status" value="1"/>
</dbReference>
<dbReference type="RefSeq" id="WP_011447577.1">
    <property type="nucleotide sequence ID" value="NC_007796.1"/>
</dbReference>
<dbReference type="InterPro" id="IPR045266">
    <property type="entry name" value="DOH_DOMON"/>
</dbReference>
<protein>
    <submittedName>
        <fullName evidence="2">DOMON</fullName>
    </submittedName>
</protein>